<organism evidence="2 3">
    <name type="scientific">Lasallia pustulata</name>
    <dbReference type="NCBI Taxonomy" id="136370"/>
    <lineage>
        <taxon>Eukaryota</taxon>
        <taxon>Fungi</taxon>
        <taxon>Dikarya</taxon>
        <taxon>Ascomycota</taxon>
        <taxon>Pezizomycotina</taxon>
        <taxon>Lecanoromycetes</taxon>
        <taxon>OSLEUM clade</taxon>
        <taxon>Umbilicariomycetidae</taxon>
        <taxon>Umbilicariales</taxon>
        <taxon>Umbilicariaceae</taxon>
        <taxon>Lasallia</taxon>
    </lineage>
</organism>
<dbReference type="AlphaFoldDB" id="A0A5M8PS41"/>
<evidence type="ECO:0000256" key="1">
    <source>
        <dbReference type="SAM" id="SignalP"/>
    </source>
</evidence>
<dbReference type="Proteomes" id="UP000324767">
    <property type="component" value="Unassembled WGS sequence"/>
</dbReference>
<name>A0A5M8PS41_9LECA</name>
<gene>
    <name evidence="2" type="ORF">FRX48_04783</name>
</gene>
<comment type="caution">
    <text evidence="2">The sequence shown here is derived from an EMBL/GenBank/DDBJ whole genome shotgun (WGS) entry which is preliminary data.</text>
</comment>
<dbReference type="EMBL" id="VXIT01000007">
    <property type="protein sequence ID" value="KAA6411503.1"/>
    <property type="molecule type" value="Genomic_DNA"/>
</dbReference>
<keyword evidence="1" id="KW-0732">Signal</keyword>
<feature type="chain" id="PRO_5024388450" evidence="1">
    <location>
        <begin position="22"/>
        <end position="196"/>
    </location>
</feature>
<evidence type="ECO:0000313" key="2">
    <source>
        <dbReference type="EMBL" id="KAA6411503.1"/>
    </source>
</evidence>
<sequence>MRCFGLRIAWALTLFIAFSKAIPFLADVTPALVPRAPVCANAPKTVAGTYFHARSLNPHGLSLSPHGLHSRFKPLDPQKVVWCAIRSTTFLIISASQTIPGDDVYRMMVDAALDQLTMLNRIGDGLVTGGVYDRIGANGLVLHIWNANNHQLTRAVLAAALDALADFIDTYWGGALQFYIWDGANEVAQGLLGLSV</sequence>
<accession>A0A5M8PS41</accession>
<proteinExistence type="predicted"/>
<feature type="signal peptide" evidence="1">
    <location>
        <begin position="1"/>
        <end position="21"/>
    </location>
</feature>
<reference evidence="2 3" key="1">
    <citation type="submission" date="2019-09" db="EMBL/GenBank/DDBJ databases">
        <title>The hologenome of the rock-dwelling lichen Lasallia pustulata.</title>
        <authorList>
            <person name="Greshake Tzovaras B."/>
            <person name="Segers F."/>
            <person name="Bicker A."/>
            <person name="Dal Grande F."/>
            <person name="Otte J."/>
            <person name="Hankeln T."/>
            <person name="Schmitt I."/>
            <person name="Ebersberger I."/>
        </authorList>
    </citation>
    <scope>NUCLEOTIDE SEQUENCE [LARGE SCALE GENOMIC DNA]</scope>
    <source>
        <strain evidence="2">A1-1</strain>
    </source>
</reference>
<protein>
    <submittedName>
        <fullName evidence="2">Uncharacterized protein</fullName>
    </submittedName>
</protein>
<evidence type="ECO:0000313" key="3">
    <source>
        <dbReference type="Proteomes" id="UP000324767"/>
    </source>
</evidence>
<dbReference type="OrthoDB" id="10391991at2759"/>